<dbReference type="Proteomes" id="UP000254701">
    <property type="component" value="Unassembled WGS sequence"/>
</dbReference>
<dbReference type="InterPro" id="IPR051218">
    <property type="entry name" value="Sec_MonoDiacylglyc_Lipase"/>
</dbReference>
<proteinExistence type="predicted"/>
<feature type="domain" description="Fungal lipase-type" evidence="1">
    <location>
        <begin position="115"/>
        <end position="248"/>
    </location>
</feature>
<evidence type="ECO:0000259" key="1">
    <source>
        <dbReference type="Pfam" id="PF01764"/>
    </source>
</evidence>
<organism evidence="2 3">
    <name type="scientific">Aminobacter aminovorans</name>
    <name type="common">Chelatobacter heintzii</name>
    <dbReference type="NCBI Taxonomy" id="83263"/>
    <lineage>
        <taxon>Bacteria</taxon>
        <taxon>Pseudomonadati</taxon>
        <taxon>Pseudomonadota</taxon>
        <taxon>Alphaproteobacteria</taxon>
        <taxon>Hyphomicrobiales</taxon>
        <taxon>Phyllobacteriaceae</taxon>
        <taxon>Aminobacter</taxon>
    </lineage>
</organism>
<protein>
    <submittedName>
        <fullName evidence="2">Predicted lipase</fullName>
    </submittedName>
</protein>
<dbReference type="Pfam" id="PF01764">
    <property type="entry name" value="Lipase_3"/>
    <property type="match status" value="1"/>
</dbReference>
<dbReference type="Gene3D" id="3.40.50.1820">
    <property type="entry name" value="alpha/beta hydrolase"/>
    <property type="match status" value="1"/>
</dbReference>
<accession>A0A380WPK3</accession>
<dbReference type="SUPFAM" id="SSF53474">
    <property type="entry name" value="alpha/beta-Hydrolases"/>
    <property type="match status" value="1"/>
</dbReference>
<name>A0A380WPK3_AMIAI</name>
<sequence length="323" mass="36306">MIRTASKECVESVGRPLYLLINQSRSHPLGTFSQVRSAAMAVVAHLAYCAIGNEDRANVERATIVPSLVYQRLVQLEGGFDIVAAFTGLDFADPIIVRTRRFVAVGLLAGSELWIGVRGTVGAYDWALNARIWPRRSREANLPMFFHSGFLSETALLATKLKAAIAGHRRSASLRRIYLSGHSLGGAIAAILQLRGDLVPDMLQSMWRDPGDCYIFGAPRAVWRDGTVFLSQSFAIRRSADFVPRVPPSMIGYENFRQQRYPDGEPFYDQTPFDWWPFLKWISVLTFGKFIEGHSMERYRAEVLGSAACHPDLQPYWSRNFNN</sequence>
<dbReference type="InterPro" id="IPR029058">
    <property type="entry name" value="AB_hydrolase_fold"/>
</dbReference>
<dbReference type="PANTHER" id="PTHR45856:SF11">
    <property type="entry name" value="FUNGAL LIPASE-LIKE DOMAIN-CONTAINING PROTEIN"/>
    <property type="match status" value="1"/>
</dbReference>
<evidence type="ECO:0000313" key="3">
    <source>
        <dbReference type="Proteomes" id="UP000254701"/>
    </source>
</evidence>
<gene>
    <name evidence="2" type="ORF">NCTC10684_03983</name>
</gene>
<evidence type="ECO:0000313" key="2">
    <source>
        <dbReference type="EMBL" id="SUU90725.1"/>
    </source>
</evidence>
<dbReference type="EMBL" id="UFSM01000001">
    <property type="protein sequence ID" value="SUU90725.1"/>
    <property type="molecule type" value="Genomic_DNA"/>
</dbReference>
<dbReference type="InterPro" id="IPR002921">
    <property type="entry name" value="Fungal_lipase-type"/>
</dbReference>
<dbReference type="AlphaFoldDB" id="A0A380WPK3"/>
<reference evidence="2 3" key="1">
    <citation type="submission" date="2018-06" db="EMBL/GenBank/DDBJ databases">
        <authorList>
            <consortium name="Pathogen Informatics"/>
            <person name="Doyle S."/>
        </authorList>
    </citation>
    <scope>NUCLEOTIDE SEQUENCE [LARGE SCALE GENOMIC DNA]</scope>
    <source>
        <strain evidence="2 3">NCTC10684</strain>
    </source>
</reference>
<dbReference type="GO" id="GO:0006629">
    <property type="term" value="P:lipid metabolic process"/>
    <property type="evidence" value="ECO:0007669"/>
    <property type="project" value="InterPro"/>
</dbReference>
<dbReference type="RefSeq" id="WP_344855170.1">
    <property type="nucleotide sequence ID" value="NZ_BAAAVY010000037.1"/>
</dbReference>
<dbReference type="PANTHER" id="PTHR45856">
    <property type="entry name" value="ALPHA/BETA-HYDROLASES SUPERFAMILY PROTEIN"/>
    <property type="match status" value="1"/>
</dbReference>